<protein>
    <submittedName>
        <fullName evidence="1">Uncharacterized protein</fullName>
    </submittedName>
</protein>
<name>A0ABQ9GMI4_9NEOP</name>
<gene>
    <name evidence="1" type="ORF">PR048_026874</name>
</gene>
<sequence length="285" mass="32697">MKTEKGNRRVQQLPPLYTNVSPCFVSISRVSCRLPEDILSREVPQDTDPSWVAFNTADSCGCDKLITPMEVMPLFTEKAQSLAKMLHTMNVVKAVVEQLNPGQIPVLEADAPLYAILKKIQFTMADSVLKASHIKRSRYAPQLTAAAIHILRQLAYQEHKENDTDLILSLSDWHTKMRAEQPMLQYWDIVLKTELCILTLLQSIRETNFQLCVNSLIRLAPWFFRLDHTNYARWLTVHIQYLICIEDKHLDIAQAFQTGGFVARKTMRPFSVIALDHTHEHINAM</sequence>
<comment type="caution">
    <text evidence="1">The sequence shown here is derived from an EMBL/GenBank/DDBJ whole genome shotgun (WGS) entry which is preliminary data.</text>
</comment>
<dbReference type="PANTHER" id="PTHR47018">
    <property type="entry name" value="CXC DOMAIN-CONTAINING PROTEIN-RELATED"/>
    <property type="match status" value="1"/>
</dbReference>
<dbReference type="EMBL" id="JARBHB010000011">
    <property type="protein sequence ID" value="KAJ8873240.1"/>
    <property type="molecule type" value="Genomic_DNA"/>
</dbReference>
<proteinExistence type="predicted"/>
<evidence type="ECO:0000313" key="1">
    <source>
        <dbReference type="EMBL" id="KAJ8873240.1"/>
    </source>
</evidence>
<reference evidence="1 2" key="1">
    <citation type="submission" date="2023-02" db="EMBL/GenBank/DDBJ databases">
        <title>LHISI_Scaffold_Assembly.</title>
        <authorList>
            <person name="Stuart O.P."/>
            <person name="Cleave R."/>
            <person name="Magrath M.J.L."/>
            <person name="Mikheyev A.S."/>
        </authorList>
    </citation>
    <scope>NUCLEOTIDE SEQUENCE [LARGE SCALE GENOMIC DNA]</scope>
    <source>
        <strain evidence="1">Daus_M_001</strain>
        <tissue evidence="1">Leg muscle</tissue>
    </source>
</reference>
<keyword evidence="2" id="KW-1185">Reference proteome</keyword>
<accession>A0ABQ9GMI4</accession>
<organism evidence="1 2">
    <name type="scientific">Dryococelus australis</name>
    <dbReference type="NCBI Taxonomy" id="614101"/>
    <lineage>
        <taxon>Eukaryota</taxon>
        <taxon>Metazoa</taxon>
        <taxon>Ecdysozoa</taxon>
        <taxon>Arthropoda</taxon>
        <taxon>Hexapoda</taxon>
        <taxon>Insecta</taxon>
        <taxon>Pterygota</taxon>
        <taxon>Neoptera</taxon>
        <taxon>Polyneoptera</taxon>
        <taxon>Phasmatodea</taxon>
        <taxon>Verophasmatodea</taxon>
        <taxon>Anareolatae</taxon>
        <taxon>Phasmatidae</taxon>
        <taxon>Eurycanthinae</taxon>
        <taxon>Dryococelus</taxon>
    </lineage>
</organism>
<dbReference type="Proteomes" id="UP001159363">
    <property type="component" value="Chromosome 10"/>
</dbReference>
<dbReference type="PANTHER" id="PTHR47018:SF1">
    <property type="entry name" value="TESMIN_TSO1-LIKE CXC DOMAIN-CONTAINING PROTEIN"/>
    <property type="match status" value="1"/>
</dbReference>
<evidence type="ECO:0000313" key="2">
    <source>
        <dbReference type="Proteomes" id="UP001159363"/>
    </source>
</evidence>